<evidence type="ECO:0008006" key="3">
    <source>
        <dbReference type="Google" id="ProtNLM"/>
    </source>
</evidence>
<evidence type="ECO:0000313" key="2">
    <source>
        <dbReference type="Proteomes" id="UP001491310"/>
    </source>
</evidence>
<dbReference type="PANTHER" id="PTHR43630:SF2">
    <property type="entry name" value="GLYCOSYLTRANSFERASE"/>
    <property type="match status" value="1"/>
</dbReference>
<comment type="caution">
    <text evidence="1">The sequence shown here is derived from an EMBL/GenBank/DDBJ whole genome shotgun (WGS) entry which is preliminary data.</text>
</comment>
<keyword evidence="2" id="KW-1185">Reference proteome</keyword>
<dbReference type="Proteomes" id="UP001491310">
    <property type="component" value="Unassembled WGS sequence"/>
</dbReference>
<organism evidence="1 2">
    <name type="scientific">Coccomyxa subellipsoidea</name>
    <dbReference type="NCBI Taxonomy" id="248742"/>
    <lineage>
        <taxon>Eukaryota</taxon>
        <taxon>Viridiplantae</taxon>
        <taxon>Chlorophyta</taxon>
        <taxon>core chlorophytes</taxon>
        <taxon>Trebouxiophyceae</taxon>
        <taxon>Trebouxiophyceae incertae sedis</taxon>
        <taxon>Coccomyxaceae</taxon>
        <taxon>Coccomyxa</taxon>
    </lineage>
</organism>
<dbReference type="EMBL" id="JALJOT010000002">
    <property type="protein sequence ID" value="KAK9917496.1"/>
    <property type="molecule type" value="Genomic_DNA"/>
</dbReference>
<name>A0ABR2Z1D2_9CHLO</name>
<accession>A0ABR2Z1D2</accession>
<sequence>MHDLAAYARGLEKLGYTVTVITKLPEEGVLELLAIGPAPDDALFDAILCQGEPARAVADFAAQLEIPVVRFVADSGLSPGDTPKPFFERPAVLVFASEDDLTAFGDVMEDSARLVIAPSSTGISLTSQNSYQAVDKALQDIQAYIPNKVPLEQKALGLVMIVKNEVATINTTLGSMRDMIDYWTIVDTGSTDGTQDAIREYMVGYPGDLYEEPFVDFSTTRNFALRAHGDKTAYAFMVDADYAVNNTWRLRVAAKRMQSECLHRSIPVCAKAVQIRLYSGTTIFYTTRVFPTEEVGTDNGWRYFYPVHESPSHTGIGYMNQYGVNDVMRYPIIKMYNLPITHNKSSTRWKNLDLPLLTAEHKKQPHDTRVVFYLAQTLDLVGDIPQALDMYQKRIDMGGWQQEIFEAHMRRGRIKHDRLPPGTDPRPDFLKAHRLFPARAEPLIWLCWHHHKLMDACPRGNAGTEVCWLRERIAAYHYARKAAALPMPEEGLFMNKPVYDHQSLDALVLHAYYVAKHLGQARDLGHNAAVFVQKKVPGPEHRARNLLLYLELAQKLLKDAASVSP</sequence>
<proteinExistence type="predicted"/>
<evidence type="ECO:0000313" key="1">
    <source>
        <dbReference type="EMBL" id="KAK9917496.1"/>
    </source>
</evidence>
<dbReference type="Gene3D" id="3.90.550.10">
    <property type="entry name" value="Spore Coat Polysaccharide Biosynthesis Protein SpsA, Chain A"/>
    <property type="match status" value="1"/>
</dbReference>
<dbReference type="PANTHER" id="PTHR43630">
    <property type="entry name" value="POLY-BETA-1,6-N-ACETYL-D-GLUCOSAMINE SYNTHASE"/>
    <property type="match status" value="1"/>
</dbReference>
<dbReference type="InterPro" id="IPR029044">
    <property type="entry name" value="Nucleotide-diphossugar_trans"/>
</dbReference>
<reference evidence="1 2" key="1">
    <citation type="journal article" date="2024" name="Nat. Commun.">
        <title>Phylogenomics reveals the evolutionary origins of lichenization in chlorophyte algae.</title>
        <authorList>
            <person name="Puginier C."/>
            <person name="Libourel C."/>
            <person name="Otte J."/>
            <person name="Skaloud P."/>
            <person name="Haon M."/>
            <person name="Grisel S."/>
            <person name="Petersen M."/>
            <person name="Berrin J.G."/>
            <person name="Delaux P.M."/>
            <person name="Dal Grande F."/>
            <person name="Keller J."/>
        </authorList>
    </citation>
    <scope>NUCLEOTIDE SEQUENCE [LARGE SCALE GENOMIC DNA]</scope>
    <source>
        <strain evidence="1 2">SAG 216-7</strain>
    </source>
</reference>
<dbReference type="SUPFAM" id="SSF53448">
    <property type="entry name" value="Nucleotide-diphospho-sugar transferases"/>
    <property type="match status" value="1"/>
</dbReference>
<protein>
    <recommendedName>
        <fullName evidence="3">Glycosyltransferase 2-like domain-containing protein</fullName>
    </recommendedName>
</protein>
<gene>
    <name evidence="1" type="ORF">WJX75_005001</name>
</gene>